<feature type="transmembrane region" description="Helical" evidence="6">
    <location>
        <begin position="185"/>
        <end position="210"/>
    </location>
</feature>
<evidence type="ECO:0000256" key="1">
    <source>
        <dbReference type="ARBA" id="ARBA00004651"/>
    </source>
</evidence>
<evidence type="ECO:0000259" key="7">
    <source>
        <dbReference type="Pfam" id="PF03553"/>
    </source>
</evidence>
<keyword evidence="5 6" id="KW-0472">Membrane</keyword>
<evidence type="ECO:0000256" key="2">
    <source>
        <dbReference type="ARBA" id="ARBA00022475"/>
    </source>
</evidence>
<sequence length="518" mass="54561">MEAYYAGWLSILPPIIAIVLALVTKEVLTSLMCGILTGTLIYTVGVGLNPIVGTVETAFNVMVDKADLNILIFCCLLGALVFVVSAAGGSSAYGRWATTKIRNKKLALLSTSALGAIIFIDDYFNCLTVGTVMKPVTDKYKISRAKLAYIIDSTAAPVCIIAPVSSWAAAVGSNLQSTGHFESDFAAFISTIPFNLYAILSLVMVLTLCLKDLDFGPMEERELRAARGDLGAVELNAEQKLTISDRGTVLDMLVPIVALIIFSVLGMLYNGGFWGEDPAFHSVGAAFGNCTAAPALAWGCFGALVVAMIMFVPRKLMSFKGFMDSVQEGMKSMLPACAILMLAWTISGVCRDLLLTADFVKDVVAGSTIPGALLPALIFAIAAFLSFSTGTAWGTFGILIPIVVPVAEAVAPELMVVSLAATLSGSVFGDHCSPISDTTILSSTGAGCNHLEHVSTQMPYAGLVAGCCFVGYLVAGFTAANVWLTLGSALLLLVGVIVVLHRRCMAKEARTIGKRETV</sequence>
<feature type="transmembrane region" description="Helical" evidence="6">
    <location>
        <begin position="6"/>
        <end position="24"/>
    </location>
</feature>
<dbReference type="PANTHER" id="PTHR43478:SF1">
    <property type="entry name" value="NA+_H+ ANTIPORTER NHAC-LIKE C-TERMINAL DOMAIN-CONTAINING PROTEIN"/>
    <property type="match status" value="1"/>
</dbReference>
<dbReference type="Pfam" id="PF03553">
    <property type="entry name" value="Na_H_antiporter"/>
    <property type="match status" value="1"/>
</dbReference>
<name>A0A1I0EZD9_9FIRM</name>
<dbReference type="PANTHER" id="PTHR43478">
    <property type="entry name" value="NA+/H+ ANTIPORTER-RELATED"/>
    <property type="match status" value="1"/>
</dbReference>
<accession>A0A1I0EZD9</accession>
<evidence type="ECO:0000313" key="9">
    <source>
        <dbReference type="Proteomes" id="UP000198508"/>
    </source>
</evidence>
<protein>
    <submittedName>
        <fullName evidence="8">Transporter, NhaC family</fullName>
    </submittedName>
</protein>
<dbReference type="Proteomes" id="UP000198508">
    <property type="component" value="Unassembled WGS sequence"/>
</dbReference>
<reference evidence="9" key="1">
    <citation type="submission" date="2016-10" db="EMBL/GenBank/DDBJ databases">
        <authorList>
            <person name="Varghese N."/>
            <person name="Submissions S."/>
        </authorList>
    </citation>
    <scope>NUCLEOTIDE SEQUENCE [LARGE SCALE GENOMIC DNA]</scope>
    <source>
        <strain evidence="9">NLAE-zl-G277</strain>
    </source>
</reference>
<dbReference type="STRING" id="460384.SAMN05216313_107138"/>
<dbReference type="GO" id="GO:0005886">
    <property type="term" value="C:plasma membrane"/>
    <property type="evidence" value="ECO:0007669"/>
    <property type="project" value="UniProtKB-SubCell"/>
</dbReference>
<evidence type="ECO:0000256" key="4">
    <source>
        <dbReference type="ARBA" id="ARBA00022989"/>
    </source>
</evidence>
<evidence type="ECO:0000256" key="6">
    <source>
        <dbReference type="SAM" id="Phobius"/>
    </source>
</evidence>
<feature type="transmembrane region" description="Helical" evidence="6">
    <location>
        <begin position="249"/>
        <end position="272"/>
    </location>
</feature>
<feature type="domain" description="Na+/H+ antiporter NhaC-like C-terminal" evidence="7">
    <location>
        <begin position="160"/>
        <end position="477"/>
    </location>
</feature>
<comment type="subcellular location">
    <subcellularLocation>
        <location evidence="1">Cell membrane</location>
        <topology evidence="1">Multi-pass membrane protein</topology>
    </subcellularLocation>
</comment>
<evidence type="ECO:0000256" key="5">
    <source>
        <dbReference type="ARBA" id="ARBA00023136"/>
    </source>
</evidence>
<dbReference type="AlphaFoldDB" id="A0A1I0EZD9"/>
<evidence type="ECO:0000256" key="3">
    <source>
        <dbReference type="ARBA" id="ARBA00022692"/>
    </source>
</evidence>
<keyword evidence="3 6" id="KW-0812">Transmembrane</keyword>
<gene>
    <name evidence="8" type="ORF">SAMN05216313_107138</name>
</gene>
<dbReference type="InterPro" id="IPR018461">
    <property type="entry name" value="Na/H_Antiport_NhaC-like_C"/>
</dbReference>
<feature type="transmembrane region" description="Helical" evidence="6">
    <location>
        <begin position="70"/>
        <end position="94"/>
    </location>
</feature>
<feature type="transmembrane region" description="Helical" evidence="6">
    <location>
        <begin position="374"/>
        <end position="404"/>
    </location>
</feature>
<organism evidence="8 9">
    <name type="scientific">Enterocloster lavalensis</name>
    <dbReference type="NCBI Taxonomy" id="460384"/>
    <lineage>
        <taxon>Bacteria</taxon>
        <taxon>Bacillati</taxon>
        <taxon>Bacillota</taxon>
        <taxon>Clostridia</taxon>
        <taxon>Lachnospirales</taxon>
        <taxon>Lachnospiraceae</taxon>
        <taxon>Enterocloster</taxon>
    </lineage>
</organism>
<feature type="transmembrane region" description="Helical" evidence="6">
    <location>
        <begin position="483"/>
        <end position="500"/>
    </location>
</feature>
<evidence type="ECO:0000313" key="8">
    <source>
        <dbReference type="EMBL" id="SET51072.1"/>
    </source>
</evidence>
<feature type="transmembrane region" description="Helical" evidence="6">
    <location>
        <begin position="292"/>
        <end position="312"/>
    </location>
</feature>
<dbReference type="EMBL" id="FOIM01000007">
    <property type="protein sequence ID" value="SET51072.1"/>
    <property type="molecule type" value="Genomic_DNA"/>
</dbReference>
<keyword evidence="2" id="KW-1003">Cell membrane</keyword>
<keyword evidence="9" id="KW-1185">Reference proteome</keyword>
<proteinExistence type="predicted"/>
<feature type="transmembrane region" description="Helical" evidence="6">
    <location>
        <begin position="333"/>
        <end position="354"/>
    </location>
</feature>
<feature type="transmembrane region" description="Helical" evidence="6">
    <location>
        <begin position="31"/>
        <end position="50"/>
    </location>
</feature>
<keyword evidence="4 6" id="KW-1133">Transmembrane helix</keyword>
<dbReference type="RefSeq" id="WP_092362623.1">
    <property type="nucleotide sequence ID" value="NZ_CABJCG010000002.1"/>
</dbReference>